<evidence type="ECO:0000256" key="4">
    <source>
        <dbReference type="ARBA" id="ARBA00022475"/>
    </source>
</evidence>
<dbReference type="Pfam" id="PF00905">
    <property type="entry name" value="Transpeptidase"/>
    <property type="match status" value="1"/>
</dbReference>
<dbReference type="GO" id="GO:0005886">
    <property type="term" value="C:plasma membrane"/>
    <property type="evidence" value="ECO:0007669"/>
    <property type="project" value="UniProtKB-SubCell"/>
</dbReference>
<evidence type="ECO:0000256" key="7">
    <source>
        <dbReference type="ARBA" id="ARBA00022676"/>
    </source>
</evidence>
<comment type="similarity">
    <text evidence="2">In the C-terminal section; belongs to the transpeptidase family.</text>
</comment>
<dbReference type="Gene3D" id="1.10.3810.10">
    <property type="entry name" value="Biosynthetic peptidoglycan transglycosylase-like"/>
    <property type="match status" value="1"/>
</dbReference>
<evidence type="ECO:0000256" key="12">
    <source>
        <dbReference type="ARBA" id="ARBA00023136"/>
    </source>
</evidence>
<dbReference type="GO" id="GO:0009252">
    <property type="term" value="P:peptidoglycan biosynthetic process"/>
    <property type="evidence" value="ECO:0007669"/>
    <property type="project" value="UniProtKB-KW"/>
</dbReference>
<dbReference type="SUPFAM" id="SSF56601">
    <property type="entry name" value="beta-lactamase/transpeptidase-like"/>
    <property type="match status" value="1"/>
</dbReference>
<dbReference type="FunFam" id="1.10.3810.10:FF:000001">
    <property type="entry name" value="Penicillin-binding protein 1A"/>
    <property type="match status" value="1"/>
</dbReference>
<comment type="subcellular location">
    <subcellularLocation>
        <location evidence="1">Cell membrane</location>
    </subcellularLocation>
</comment>
<keyword evidence="17" id="KW-1133">Transmembrane helix</keyword>
<dbReference type="CAZy" id="GT51">
    <property type="family name" value="Glycosyltransferase Family 51"/>
</dbReference>
<dbReference type="GO" id="GO:0009002">
    <property type="term" value="F:serine-type D-Ala-D-Ala carboxypeptidase activity"/>
    <property type="evidence" value="ECO:0007669"/>
    <property type="project" value="UniProtKB-EC"/>
</dbReference>
<evidence type="ECO:0000256" key="6">
    <source>
        <dbReference type="ARBA" id="ARBA00022670"/>
    </source>
</evidence>
<evidence type="ECO:0000256" key="13">
    <source>
        <dbReference type="ARBA" id="ARBA00023268"/>
    </source>
</evidence>
<dbReference type="InterPro" id="IPR023346">
    <property type="entry name" value="Lysozyme-like_dom_sf"/>
</dbReference>
<evidence type="ECO:0000256" key="5">
    <source>
        <dbReference type="ARBA" id="ARBA00022645"/>
    </source>
</evidence>
<evidence type="ECO:0000256" key="8">
    <source>
        <dbReference type="ARBA" id="ARBA00022679"/>
    </source>
</evidence>
<dbReference type="GO" id="GO:0008955">
    <property type="term" value="F:peptidoglycan glycosyltransferase activity"/>
    <property type="evidence" value="ECO:0007669"/>
    <property type="project" value="UniProtKB-EC"/>
</dbReference>
<dbReference type="GO" id="GO:0030288">
    <property type="term" value="C:outer membrane-bounded periplasmic space"/>
    <property type="evidence" value="ECO:0007669"/>
    <property type="project" value="TreeGrafter"/>
</dbReference>
<keyword evidence="10" id="KW-0133">Cell shape</keyword>
<evidence type="ECO:0000259" key="18">
    <source>
        <dbReference type="Pfam" id="PF00905"/>
    </source>
</evidence>
<keyword evidence="4" id="KW-1003">Cell membrane</keyword>
<dbReference type="InterPro" id="IPR001460">
    <property type="entry name" value="PCN-bd_Tpept"/>
</dbReference>
<reference evidence="20 21" key="1">
    <citation type="journal article" date="2008" name="J. Bacteriol.">
        <title>Complete genome sequence of the mosquitocidal bacterium Bacillus sphaericus C3-41 and comparison with those of closely related Bacillus species.</title>
        <authorList>
            <person name="Hu X."/>
            <person name="Fan W."/>
            <person name="Han B."/>
            <person name="Liu H."/>
            <person name="Zheng D."/>
            <person name="Li Q."/>
            <person name="Dong W."/>
            <person name="Yan J."/>
            <person name="Gao M."/>
            <person name="Berry C."/>
            <person name="Yuan Z."/>
        </authorList>
    </citation>
    <scope>NUCLEOTIDE SEQUENCE [LARGE SCALE GENOMIC DNA]</scope>
    <source>
        <strain evidence="20 21">C3-41</strain>
    </source>
</reference>
<evidence type="ECO:0000256" key="14">
    <source>
        <dbReference type="ARBA" id="ARBA00023316"/>
    </source>
</evidence>
<keyword evidence="9" id="KW-0378">Hydrolase</keyword>
<evidence type="ECO:0000256" key="15">
    <source>
        <dbReference type="ARBA" id="ARBA00034000"/>
    </source>
</evidence>
<keyword evidence="12 17" id="KW-0472">Membrane</keyword>
<evidence type="ECO:0000256" key="1">
    <source>
        <dbReference type="ARBA" id="ARBA00004236"/>
    </source>
</evidence>
<dbReference type="PANTHER" id="PTHR32282:SF11">
    <property type="entry name" value="PENICILLIN-BINDING PROTEIN 1B"/>
    <property type="match status" value="1"/>
</dbReference>
<sequence length="620" mass="70523">MEAHMKKAFGFFIILLSLPVLWWISTNIRTEINTAQAHEEQISQAIHLPEVQPQLPITLKDQNGQTFSEEYVEWRQPLTLQEIPQIAQEIFIASEDADFYEHIGFDLSAIMRAVVANSSTSTSSQGGSTITQQLVRMRYLSDEKTYERKLTELFYAYELEKEFDKEAILTMYLNESYFSNQVYGIGGAATYYFQRPLQQLSIAEIAFIAAIPNNPSLYNPLKNFEQTKARQERLLDTLAVKGSITKEEATTYKAKPITLHIKDKIQSYPMYSTYVLQELKWLVAEKEGYADRLNHTDNEEEKKKIKTQLDNRLDSLFQNGLIINTALDPQKQRHDEQQMTATLGAGSLQAAGAVIQNQSREIVSLYAGKSYEKFDYHRAFQGTRQPGSAFKPLAVYAPFFETTTHTPDSIVNGGSYCVGSFCPHNYGGYKYGDVSLRTAFRHSYNTSALRLFQTVGIDTAFQYLDRFHFRSIVEKDHNYAASLGGLTYGVTALELADAYTSFIDGSYVLAHSIRKVTALDGTELYSWDTQRDQIWSPKTVKYMRELLADVVTNGTGQGVYSNSSYVGAKTGTTNDYRDYWLAGLNDTYTAAVWIGYDKPQSMQKLEEYKIHHQLFNVLLE</sequence>
<comment type="catalytic activity">
    <reaction evidence="16">
        <text>[GlcNAc-(1-&gt;4)-Mur2Ac(oyl-L-Ala-gamma-D-Glu-L-Lys-D-Ala-D-Ala)](n)-di-trans,octa-cis-undecaprenyl diphosphate + beta-D-GlcNAc-(1-&gt;4)-Mur2Ac(oyl-L-Ala-gamma-D-Glu-L-Lys-D-Ala-D-Ala)-di-trans,octa-cis-undecaprenyl diphosphate = [GlcNAc-(1-&gt;4)-Mur2Ac(oyl-L-Ala-gamma-D-Glu-L-Lys-D-Ala-D-Ala)](n+1)-di-trans,octa-cis-undecaprenyl diphosphate + di-trans,octa-cis-undecaprenyl diphosphate + H(+)</text>
        <dbReference type="Rhea" id="RHEA:23708"/>
        <dbReference type="Rhea" id="RHEA-COMP:9602"/>
        <dbReference type="Rhea" id="RHEA-COMP:9603"/>
        <dbReference type="ChEBI" id="CHEBI:15378"/>
        <dbReference type="ChEBI" id="CHEBI:58405"/>
        <dbReference type="ChEBI" id="CHEBI:60033"/>
        <dbReference type="ChEBI" id="CHEBI:78435"/>
        <dbReference type="EC" id="2.4.99.28"/>
    </reaction>
</comment>
<dbReference type="Pfam" id="PF00912">
    <property type="entry name" value="Transgly"/>
    <property type="match status" value="1"/>
</dbReference>
<dbReference type="InterPro" id="IPR001264">
    <property type="entry name" value="Glyco_trans_51"/>
</dbReference>
<proteinExistence type="inferred from homology"/>
<dbReference type="AlphaFoldDB" id="B1HXD8"/>
<keyword evidence="13" id="KW-0511">Multifunctional enzyme</keyword>
<dbReference type="Gene3D" id="3.40.710.10">
    <property type="entry name" value="DD-peptidase/beta-lactamase superfamily"/>
    <property type="match status" value="1"/>
</dbReference>
<feature type="domain" description="Glycosyl transferase family 51" evidence="19">
    <location>
        <begin position="68"/>
        <end position="238"/>
    </location>
</feature>
<dbReference type="InterPro" id="IPR012338">
    <property type="entry name" value="Beta-lactam/transpept-like"/>
</dbReference>
<evidence type="ECO:0000256" key="17">
    <source>
        <dbReference type="SAM" id="Phobius"/>
    </source>
</evidence>
<keyword evidence="7" id="KW-0328">Glycosyltransferase</keyword>
<evidence type="ECO:0000256" key="11">
    <source>
        <dbReference type="ARBA" id="ARBA00022984"/>
    </source>
</evidence>
<keyword evidence="6" id="KW-0645">Protease</keyword>
<evidence type="ECO:0000313" key="20">
    <source>
        <dbReference type="EMBL" id="ACA38233.1"/>
    </source>
</evidence>
<dbReference type="GO" id="GO:0008360">
    <property type="term" value="P:regulation of cell shape"/>
    <property type="evidence" value="ECO:0007669"/>
    <property type="project" value="UniProtKB-KW"/>
</dbReference>
<evidence type="ECO:0000256" key="16">
    <source>
        <dbReference type="ARBA" id="ARBA00049902"/>
    </source>
</evidence>
<protein>
    <submittedName>
        <fullName evidence="20">Penicillin-binding protein 4 (PBP 4)</fullName>
    </submittedName>
</protein>
<dbReference type="InterPro" id="IPR036950">
    <property type="entry name" value="PBP_transglycosylase"/>
</dbReference>
<keyword evidence="5" id="KW-0121">Carboxypeptidase</keyword>
<feature type="domain" description="Penicillin-binding protein transpeptidase" evidence="18">
    <location>
        <begin position="354"/>
        <end position="598"/>
    </location>
</feature>
<evidence type="ECO:0000256" key="3">
    <source>
        <dbReference type="ARBA" id="ARBA00007739"/>
    </source>
</evidence>
<gene>
    <name evidence="20" type="ordered locus">Bsph_0610</name>
</gene>
<evidence type="ECO:0000256" key="9">
    <source>
        <dbReference type="ARBA" id="ARBA00022801"/>
    </source>
</evidence>
<dbReference type="Proteomes" id="UP000002164">
    <property type="component" value="Chromosome"/>
</dbReference>
<dbReference type="EnsemblBacteria" id="ACA38233">
    <property type="protein sequence ID" value="ACA38233"/>
    <property type="gene ID" value="Bsph_0610"/>
</dbReference>
<dbReference type="SUPFAM" id="SSF53955">
    <property type="entry name" value="Lysozyme-like"/>
    <property type="match status" value="1"/>
</dbReference>
<evidence type="ECO:0000256" key="2">
    <source>
        <dbReference type="ARBA" id="ARBA00007090"/>
    </source>
</evidence>
<keyword evidence="8" id="KW-0808">Transferase</keyword>
<dbReference type="GO" id="GO:0006508">
    <property type="term" value="P:proteolysis"/>
    <property type="evidence" value="ECO:0007669"/>
    <property type="project" value="UniProtKB-KW"/>
</dbReference>
<organism evidence="20 21">
    <name type="scientific">Lysinibacillus sphaericus (strain C3-41)</name>
    <dbReference type="NCBI Taxonomy" id="444177"/>
    <lineage>
        <taxon>Bacteria</taxon>
        <taxon>Bacillati</taxon>
        <taxon>Bacillota</taxon>
        <taxon>Bacilli</taxon>
        <taxon>Bacillales</taxon>
        <taxon>Bacillaceae</taxon>
        <taxon>Lysinibacillus</taxon>
    </lineage>
</organism>
<dbReference type="EMBL" id="CP000817">
    <property type="protein sequence ID" value="ACA38233.1"/>
    <property type="molecule type" value="Genomic_DNA"/>
</dbReference>
<dbReference type="KEGG" id="lsp:Bsph_0610"/>
<keyword evidence="11" id="KW-0573">Peptidoglycan synthesis</keyword>
<dbReference type="InterPro" id="IPR050396">
    <property type="entry name" value="Glycosyltr_51/Transpeptidase"/>
</dbReference>
<name>B1HXD8_LYSSC</name>
<feature type="transmembrane region" description="Helical" evidence="17">
    <location>
        <begin position="7"/>
        <end position="24"/>
    </location>
</feature>
<comment type="similarity">
    <text evidence="3">In the N-terminal section; belongs to the glycosyltransferase 51 family.</text>
</comment>
<dbReference type="HOGENOM" id="CLU_006354_2_2_9"/>
<accession>B1HXD8</accession>
<evidence type="ECO:0000256" key="10">
    <source>
        <dbReference type="ARBA" id="ARBA00022960"/>
    </source>
</evidence>
<dbReference type="PANTHER" id="PTHR32282">
    <property type="entry name" value="BINDING PROTEIN TRANSPEPTIDASE, PUTATIVE-RELATED"/>
    <property type="match status" value="1"/>
</dbReference>
<evidence type="ECO:0000259" key="19">
    <source>
        <dbReference type="Pfam" id="PF00912"/>
    </source>
</evidence>
<comment type="catalytic activity">
    <reaction evidence="15">
        <text>Preferential cleavage: (Ac)2-L-Lys-D-Ala-|-D-Ala. Also transpeptidation of peptidyl-alanyl moieties that are N-acyl substituents of D-alanine.</text>
        <dbReference type="EC" id="3.4.16.4"/>
    </reaction>
</comment>
<dbReference type="GO" id="GO:0008658">
    <property type="term" value="F:penicillin binding"/>
    <property type="evidence" value="ECO:0007669"/>
    <property type="project" value="InterPro"/>
</dbReference>
<evidence type="ECO:0000313" key="21">
    <source>
        <dbReference type="Proteomes" id="UP000002164"/>
    </source>
</evidence>
<keyword evidence="14" id="KW-0961">Cell wall biogenesis/degradation</keyword>
<dbReference type="GO" id="GO:0071555">
    <property type="term" value="P:cell wall organization"/>
    <property type="evidence" value="ECO:0007669"/>
    <property type="project" value="UniProtKB-KW"/>
</dbReference>
<keyword evidence="17" id="KW-0812">Transmembrane</keyword>